<accession>U5CPI4</accession>
<dbReference type="InterPro" id="IPR004294">
    <property type="entry name" value="Carotenoid_Oase"/>
</dbReference>
<proteinExistence type="inferred from homology"/>
<evidence type="ECO:0000313" key="6">
    <source>
        <dbReference type="EMBL" id="ERN15066.1"/>
    </source>
</evidence>
<evidence type="ECO:0000256" key="5">
    <source>
        <dbReference type="ARBA" id="ARBA00023004"/>
    </source>
</evidence>
<dbReference type="HOGENOM" id="CLU_1350524_0_0_1"/>
<dbReference type="Proteomes" id="UP000017836">
    <property type="component" value="Unassembled WGS sequence"/>
</dbReference>
<organism evidence="6 7">
    <name type="scientific">Amborella trichopoda</name>
    <dbReference type="NCBI Taxonomy" id="13333"/>
    <lineage>
        <taxon>Eukaryota</taxon>
        <taxon>Viridiplantae</taxon>
        <taxon>Streptophyta</taxon>
        <taxon>Embryophyta</taxon>
        <taxon>Tracheophyta</taxon>
        <taxon>Spermatophyta</taxon>
        <taxon>Magnoliopsida</taxon>
        <taxon>Amborellales</taxon>
        <taxon>Amborellaceae</taxon>
        <taxon>Amborella</taxon>
    </lineage>
</organism>
<keyword evidence="7" id="KW-1185">Reference proteome</keyword>
<sequence>MAFSACSIQGLGSVKKPSIAPKFQLPKISPCETVKPLMKKLEHLPLKTHVSEILKGASQRVLNAFVDSVFQFVDQPTTESQSNFAPVEEIGKEIRISSIEVVIAEDFPEGIYIRNGPNSLYGALQSSVSVFGKSSHIWVEGEGMLHALYFNKDSEGKRVLSYKNKYVESETFKIEKERGKRTFLPAIEGDSSAIWAAYLLNQA</sequence>
<comment type="cofactor">
    <cofactor evidence="1">
        <name>Fe(2+)</name>
        <dbReference type="ChEBI" id="CHEBI:29033"/>
    </cofactor>
</comment>
<dbReference type="eggNOG" id="ENOG502S8DS">
    <property type="taxonomic scope" value="Eukaryota"/>
</dbReference>
<dbReference type="GO" id="GO:0046872">
    <property type="term" value="F:metal ion binding"/>
    <property type="evidence" value="ECO:0007669"/>
    <property type="project" value="UniProtKB-KW"/>
</dbReference>
<dbReference type="OMA" id="VKCSAER"/>
<keyword evidence="3" id="KW-0479">Metal-binding</keyword>
<keyword evidence="4" id="KW-0223">Dioxygenase</keyword>
<name>U5CPI4_AMBTC</name>
<dbReference type="Pfam" id="PF03055">
    <property type="entry name" value="RPE65"/>
    <property type="match status" value="1"/>
</dbReference>
<gene>
    <name evidence="6" type="ORF">AMTR_s00056p00030070</name>
</gene>
<dbReference type="Gramene" id="ERN15066">
    <property type="protein sequence ID" value="ERN15066"/>
    <property type="gene ID" value="AMTR_s00056p00030070"/>
</dbReference>
<evidence type="ECO:0000256" key="3">
    <source>
        <dbReference type="ARBA" id="ARBA00022723"/>
    </source>
</evidence>
<dbReference type="STRING" id="13333.U5CPI4"/>
<dbReference type="PANTHER" id="PTHR10543:SF142">
    <property type="entry name" value="OS06G0162550 PROTEIN"/>
    <property type="match status" value="1"/>
</dbReference>
<keyword evidence="5" id="KW-0408">Iron</keyword>
<protein>
    <submittedName>
        <fullName evidence="6">Uncharacterized protein</fullName>
    </submittedName>
</protein>
<evidence type="ECO:0000313" key="7">
    <source>
        <dbReference type="Proteomes" id="UP000017836"/>
    </source>
</evidence>
<dbReference type="GO" id="GO:0016702">
    <property type="term" value="F:oxidoreductase activity, acting on single donors with incorporation of molecular oxygen, incorporation of two atoms of oxygen"/>
    <property type="evidence" value="ECO:0007669"/>
    <property type="project" value="InterPro"/>
</dbReference>
<dbReference type="AlphaFoldDB" id="U5CPI4"/>
<comment type="similarity">
    <text evidence="2">Belongs to the carotenoid oxygenase family.</text>
</comment>
<dbReference type="EMBL" id="KI392510">
    <property type="protein sequence ID" value="ERN15066.1"/>
    <property type="molecule type" value="Genomic_DNA"/>
</dbReference>
<dbReference type="PANTHER" id="PTHR10543">
    <property type="entry name" value="BETA-CAROTENE DIOXYGENASE"/>
    <property type="match status" value="1"/>
</dbReference>
<reference evidence="7" key="1">
    <citation type="journal article" date="2013" name="Science">
        <title>The Amborella genome and the evolution of flowering plants.</title>
        <authorList>
            <consortium name="Amborella Genome Project"/>
        </authorList>
    </citation>
    <scope>NUCLEOTIDE SEQUENCE [LARGE SCALE GENOMIC DNA]</scope>
</reference>
<evidence type="ECO:0000256" key="1">
    <source>
        <dbReference type="ARBA" id="ARBA00001954"/>
    </source>
</evidence>
<keyword evidence="4" id="KW-0560">Oxidoreductase</keyword>
<evidence type="ECO:0000256" key="4">
    <source>
        <dbReference type="ARBA" id="ARBA00022964"/>
    </source>
</evidence>
<evidence type="ECO:0000256" key="2">
    <source>
        <dbReference type="ARBA" id="ARBA00006787"/>
    </source>
</evidence>